<dbReference type="GO" id="GO:0046872">
    <property type="term" value="F:metal ion binding"/>
    <property type="evidence" value="ECO:0007669"/>
    <property type="project" value="UniProtKB-KW"/>
</dbReference>
<evidence type="ECO:0000259" key="7">
    <source>
        <dbReference type="Pfam" id="PF02668"/>
    </source>
</evidence>
<dbReference type="InterPro" id="IPR003819">
    <property type="entry name" value="TauD/TfdA-like"/>
</dbReference>
<dbReference type="SUPFAM" id="SSF51197">
    <property type="entry name" value="Clavaminate synthase-like"/>
    <property type="match status" value="1"/>
</dbReference>
<dbReference type="PANTHER" id="PTHR30468">
    <property type="entry name" value="ALPHA-KETOGLUTARATE-DEPENDENT SULFONATE DIOXYGENASE"/>
    <property type="match status" value="1"/>
</dbReference>
<keyword evidence="5" id="KW-0560">Oxidoreductase</keyword>
<dbReference type="InterPro" id="IPR042098">
    <property type="entry name" value="TauD-like_sf"/>
</dbReference>
<evidence type="ECO:0000256" key="5">
    <source>
        <dbReference type="ARBA" id="ARBA00023002"/>
    </source>
</evidence>
<keyword evidence="3" id="KW-0479">Metal-binding</keyword>
<evidence type="ECO:0000313" key="8">
    <source>
        <dbReference type="EMBL" id="TQN70656.1"/>
    </source>
</evidence>
<name>A0A5Q4BVK7_9PEZI</name>
<dbReference type="AlphaFoldDB" id="A0A5Q4BVK7"/>
<keyword evidence="9" id="KW-1185">Reference proteome</keyword>
<evidence type="ECO:0000256" key="6">
    <source>
        <dbReference type="ARBA" id="ARBA00023004"/>
    </source>
</evidence>
<evidence type="ECO:0000256" key="1">
    <source>
        <dbReference type="ARBA" id="ARBA00001954"/>
    </source>
</evidence>
<dbReference type="Gene3D" id="3.60.130.10">
    <property type="entry name" value="Clavaminate synthase-like"/>
    <property type="match status" value="1"/>
</dbReference>
<dbReference type="OrthoDB" id="10257314at2759"/>
<evidence type="ECO:0000256" key="4">
    <source>
        <dbReference type="ARBA" id="ARBA00022964"/>
    </source>
</evidence>
<comment type="cofactor">
    <cofactor evidence="1">
        <name>Fe(2+)</name>
        <dbReference type="ChEBI" id="CHEBI:29033"/>
    </cofactor>
</comment>
<evidence type="ECO:0000256" key="3">
    <source>
        <dbReference type="ARBA" id="ARBA00022723"/>
    </source>
</evidence>
<dbReference type="GO" id="GO:0016706">
    <property type="term" value="F:2-oxoglutarate-dependent dioxygenase activity"/>
    <property type="evidence" value="ECO:0007669"/>
    <property type="project" value="TreeGrafter"/>
</dbReference>
<dbReference type="PANTHER" id="PTHR30468:SF20">
    <property type="entry name" value="TAUD_TFDA-LIKE DOMAIN-CONTAINING PROTEIN-RELATED"/>
    <property type="match status" value="1"/>
</dbReference>
<keyword evidence="4 8" id="KW-0223">Dioxygenase</keyword>
<dbReference type="InterPro" id="IPR051323">
    <property type="entry name" value="AtsK-like"/>
</dbReference>
<proteinExistence type="inferred from homology"/>
<reference evidence="8 9" key="1">
    <citation type="journal article" date="2019" name="Sci. Rep.">
        <title>Colletotrichum shisoi sp. nov., an anthracnose pathogen of Perilla frutescens in Japan: molecular phylogenetic, morphological and genomic evidence.</title>
        <authorList>
            <person name="Gan P."/>
            <person name="Tsushima A."/>
            <person name="Hiroyama R."/>
            <person name="Narusaka M."/>
            <person name="Takano Y."/>
            <person name="Narusaka Y."/>
            <person name="Kawaradani M."/>
            <person name="Damm U."/>
            <person name="Shirasu K."/>
        </authorList>
    </citation>
    <scope>NUCLEOTIDE SEQUENCE [LARGE SCALE GENOMIC DNA]</scope>
    <source>
        <strain evidence="8 9">PG-2018a</strain>
    </source>
</reference>
<feature type="non-terminal residue" evidence="8">
    <location>
        <position position="215"/>
    </location>
</feature>
<dbReference type="Pfam" id="PF02668">
    <property type="entry name" value="TauD"/>
    <property type="match status" value="1"/>
</dbReference>
<evidence type="ECO:0000313" key="9">
    <source>
        <dbReference type="Proteomes" id="UP000326340"/>
    </source>
</evidence>
<comment type="caution">
    <text evidence="8">The sequence shown here is derived from an EMBL/GenBank/DDBJ whole genome shotgun (WGS) entry which is preliminary data.</text>
</comment>
<protein>
    <submittedName>
        <fullName evidence="8">Alpha-ketoglutarate-dependent sulfonate dioxygenase</fullName>
    </submittedName>
</protein>
<dbReference type="Proteomes" id="UP000326340">
    <property type="component" value="Unassembled WGS sequence"/>
</dbReference>
<feature type="domain" description="TauD/TfdA-like" evidence="7">
    <location>
        <begin position="72"/>
        <end position="215"/>
    </location>
</feature>
<dbReference type="GO" id="GO:0005737">
    <property type="term" value="C:cytoplasm"/>
    <property type="evidence" value="ECO:0007669"/>
    <property type="project" value="TreeGrafter"/>
</dbReference>
<dbReference type="EMBL" id="PUHP01000359">
    <property type="protein sequence ID" value="TQN70656.1"/>
    <property type="molecule type" value="Genomic_DNA"/>
</dbReference>
<gene>
    <name evidence="8" type="primary">JLP1-1</name>
    <name evidence="8" type="ORF">CSHISOI_04770</name>
</gene>
<sequence>MSDETLKRPSSPSSDNPQTLKLQMTNSNNTTMPSAVSNGAAAANIIGGNPVARPRLSKPLVYSGSLDSFKSADITPVIGREYEGLQVVDLLKADDQVIRDLAVTISQRGVVFLRDQHVTPNQMKDFCLRLTELAGCPESSGLHIHPLTEEGSELGDQISVISSEKQKKGGGLTHQLSDVSRFASAGWHTDISFEQVPSDYAMLKIHTLPPTGGDT</sequence>
<comment type="similarity">
    <text evidence="2">Belongs to the TfdA dioxygenase family.</text>
</comment>
<keyword evidence="6" id="KW-0408">Iron</keyword>
<evidence type="ECO:0000256" key="2">
    <source>
        <dbReference type="ARBA" id="ARBA00005896"/>
    </source>
</evidence>
<organism evidence="8 9">
    <name type="scientific">Colletotrichum shisoi</name>
    <dbReference type="NCBI Taxonomy" id="2078593"/>
    <lineage>
        <taxon>Eukaryota</taxon>
        <taxon>Fungi</taxon>
        <taxon>Dikarya</taxon>
        <taxon>Ascomycota</taxon>
        <taxon>Pezizomycotina</taxon>
        <taxon>Sordariomycetes</taxon>
        <taxon>Hypocreomycetidae</taxon>
        <taxon>Glomerellales</taxon>
        <taxon>Glomerellaceae</taxon>
        <taxon>Colletotrichum</taxon>
        <taxon>Colletotrichum destructivum species complex</taxon>
    </lineage>
</organism>
<accession>A0A5Q4BVK7</accession>